<dbReference type="EMBL" id="BMCT01000001">
    <property type="protein sequence ID" value="GGF56428.1"/>
    <property type="molecule type" value="Genomic_DNA"/>
</dbReference>
<evidence type="ECO:0000256" key="1">
    <source>
        <dbReference type="ARBA" id="ARBA00004496"/>
    </source>
</evidence>
<comment type="caution">
    <text evidence="14">The sequence shown here is derived from an EMBL/GenBank/DDBJ whole genome shotgun (WGS) entry which is preliminary data.</text>
</comment>
<dbReference type="SMART" id="SM00480">
    <property type="entry name" value="POL3Bc"/>
    <property type="match status" value="1"/>
</dbReference>
<dbReference type="InterPro" id="IPR046938">
    <property type="entry name" value="DNA_clamp_sf"/>
</dbReference>
<dbReference type="InterPro" id="IPR022635">
    <property type="entry name" value="DNA_polIII_beta_C"/>
</dbReference>
<dbReference type="Pfam" id="PF02768">
    <property type="entry name" value="DNA_pol3_beta_3"/>
    <property type="match status" value="1"/>
</dbReference>
<dbReference type="GO" id="GO:0009360">
    <property type="term" value="C:DNA polymerase III complex"/>
    <property type="evidence" value="ECO:0007669"/>
    <property type="project" value="InterPro"/>
</dbReference>
<protein>
    <recommendedName>
        <fullName evidence="3 10">Beta sliding clamp</fullName>
    </recommendedName>
</protein>
<feature type="domain" description="DNA polymerase III beta sliding clamp C-terminal" evidence="13">
    <location>
        <begin position="253"/>
        <end position="372"/>
    </location>
</feature>
<dbReference type="PANTHER" id="PTHR30478">
    <property type="entry name" value="DNA POLYMERASE III SUBUNIT BETA"/>
    <property type="match status" value="1"/>
</dbReference>
<dbReference type="Pfam" id="PF00712">
    <property type="entry name" value="DNA_pol3_beta"/>
    <property type="match status" value="1"/>
</dbReference>
<evidence type="ECO:0000313" key="14">
    <source>
        <dbReference type="EMBL" id="GGF56428.1"/>
    </source>
</evidence>
<dbReference type="Proteomes" id="UP000606044">
    <property type="component" value="Unassembled WGS sequence"/>
</dbReference>
<evidence type="ECO:0000256" key="9">
    <source>
        <dbReference type="ARBA" id="ARBA00023125"/>
    </source>
</evidence>
<keyword evidence="15" id="KW-1185">Reference proteome</keyword>
<evidence type="ECO:0000256" key="3">
    <source>
        <dbReference type="ARBA" id="ARBA00021035"/>
    </source>
</evidence>
<evidence type="ECO:0000256" key="2">
    <source>
        <dbReference type="ARBA" id="ARBA00010752"/>
    </source>
</evidence>
<comment type="subunit">
    <text evidence="10">Forms a ring-shaped head-to-tail homodimer around DNA.</text>
</comment>
<gene>
    <name evidence="14" type="primary">dnaN</name>
    <name evidence="14" type="ORF">GCM10007301_15100</name>
</gene>
<feature type="domain" description="DNA polymerase III beta sliding clamp central" evidence="12">
    <location>
        <begin position="131"/>
        <end position="250"/>
    </location>
</feature>
<dbReference type="GO" id="GO:0006271">
    <property type="term" value="P:DNA strand elongation involved in DNA replication"/>
    <property type="evidence" value="ECO:0007669"/>
    <property type="project" value="TreeGrafter"/>
</dbReference>
<evidence type="ECO:0000259" key="11">
    <source>
        <dbReference type="Pfam" id="PF00712"/>
    </source>
</evidence>
<dbReference type="RefSeq" id="WP_188576796.1">
    <property type="nucleotide sequence ID" value="NZ_BMCT01000001.1"/>
</dbReference>
<dbReference type="GO" id="GO:0003887">
    <property type="term" value="F:DNA-directed DNA polymerase activity"/>
    <property type="evidence" value="ECO:0007669"/>
    <property type="project" value="UniProtKB-UniRule"/>
</dbReference>
<reference evidence="14" key="1">
    <citation type="journal article" date="2014" name="Int. J. Syst. Evol. Microbiol.">
        <title>Complete genome sequence of Corynebacterium casei LMG S-19264T (=DSM 44701T), isolated from a smear-ripened cheese.</title>
        <authorList>
            <consortium name="US DOE Joint Genome Institute (JGI-PGF)"/>
            <person name="Walter F."/>
            <person name="Albersmeier A."/>
            <person name="Kalinowski J."/>
            <person name="Ruckert C."/>
        </authorList>
    </citation>
    <scope>NUCLEOTIDE SEQUENCE</scope>
    <source>
        <strain evidence="14">CCM 7897</strain>
    </source>
</reference>
<dbReference type="NCBIfam" id="TIGR00663">
    <property type="entry name" value="dnan"/>
    <property type="match status" value="1"/>
</dbReference>
<dbReference type="PANTHER" id="PTHR30478:SF0">
    <property type="entry name" value="BETA SLIDING CLAMP"/>
    <property type="match status" value="1"/>
</dbReference>
<comment type="function">
    <text evidence="10">Confers DNA tethering and processivity to DNA polymerases and other proteins. Acts as a clamp, forming a ring around DNA (a reaction catalyzed by the clamp-loading complex) which diffuses in an ATP-independent manner freely and bidirectionally along dsDNA. Initially characterized for its ability to contact the catalytic subunit of DNA polymerase III (Pol III), a complex, multichain enzyme responsible for most of the replicative synthesis in bacteria; Pol III exhibits 3'-5' exonuclease proofreading activity. The beta chain is required for initiation of replication as well as for processivity of DNA replication.</text>
</comment>
<evidence type="ECO:0000256" key="8">
    <source>
        <dbReference type="ARBA" id="ARBA00022932"/>
    </source>
</evidence>
<dbReference type="GO" id="GO:0003677">
    <property type="term" value="F:DNA binding"/>
    <property type="evidence" value="ECO:0007669"/>
    <property type="project" value="UniProtKB-UniRule"/>
</dbReference>
<keyword evidence="8 10" id="KW-0239">DNA-directed DNA polymerase</keyword>
<evidence type="ECO:0000256" key="10">
    <source>
        <dbReference type="PIRNR" id="PIRNR000804"/>
    </source>
</evidence>
<evidence type="ECO:0000313" key="15">
    <source>
        <dbReference type="Proteomes" id="UP000606044"/>
    </source>
</evidence>
<evidence type="ECO:0000256" key="5">
    <source>
        <dbReference type="ARBA" id="ARBA00022679"/>
    </source>
</evidence>
<dbReference type="CDD" id="cd00140">
    <property type="entry name" value="beta_clamp"/>
    <property type="match status" value="1"/>
</dbReference>
<dbReference type="Pfam" id="PF02767">
    <property type="entry name" value="DNA_pol3_beta_2"/>
    <property type="match status" value="1"/>
</dbReference>
<proteinExistence type="inferred from homology"/>
<evidence type="ECO:0000256" key="6">
    <source>
        <dbReference type="ARBA" id="ARBA00022695"/>
    </source>
</evidence>
<dbReference type="Gene3D" id="3.70.10.10">
    <property type="match status" value="1"/>
</dbReference>
<organism evidence="14 15">
    <name type="scientific">Azorhizobium oxalatiphilum</name>
    <dbReference type="NCBI Taxonomy" id="980631"/>
    <lineage>
        <taxon>Bacteria</taxon>
        <taxon>Pseudomonadati</taxon>
        <taxon>Pseudomonadota</taxon>
        <taxon>Alphaproteobacteria</taxon>
        <taxon>Hyphomicrobiales</taxon>
        <taxon>Xanthobacteraceae</taxon>
        <taxon>Azorhizobium</taxon>
    </lineage>
</organism>
<dbReference type="AlphaFoldDB" id="A0A917BUK0"/>
<dbReference type="InterPro" id="IPR022634">
    <property type="entry name" value="DNA_polIII_beta_N"/>
</dbReference>
<dbReference type="GO" id="GO:0005737">
    <property type="term" value="C:cytoplasm"/>
    <property type="evidence" value="ECO:0007669"/>
    <property type="project" value="UniProtKB-SubCell"/>
</dbReference>
<dbReference type="SUPFAM" id="SSF55979">
    <property type="entry name" value="DNA clamp"/>
    <property type="match status" value="3"/>
</dbReference>
<evidence type="ECO:0000256" key="7">
    <source>
        <dbReference type="ARBA" id="ARBA00022705"/>
    </source>
</evidence>
<dbReference type="GO" id="GO:0008408">
    <property type="term" value="F:3'-5' exonuclease activity"/>
    <property type="evidence" value="ECO:0007669"/>
    <property type="project" value="InterPro"/>
</dbReference>
<keyword evidence="6 10" id="KW-0548">Nucleotidyltransferase</keyword>
<feature type="domain" description="DNA polymerase III beta sliding clamp N-terminal" evidence="11">
    <location>
        <begin position="1"/>
        <end position="120"/>
    </location>
</feature>
<dbReference type="InterPro" id="IPR001001">
    <property type="entry name" value="DNA_polIII_beta"/>
</dbReference>
<comment type="similarity">
    <text evidence="2 10">Belongs to the beta sliding clamp family.</text>
</comment>
<dbReference type="PIRSF" id="PIRSF000804">
    <property type="entry name" value="DNA_pol_III_b"/>
    <property type="match status" value="1"/>
</dbReference>
<keyword evidence="5 10" id="KW-0808">Transferase</keyword>
<keyword evidence="9" id="KW-0238">DNA-binding</keyword>
<name>A0A917BUK0_9HYPH</name>
<sequence length="373" mass="39701">MKINVPRETLVAAAAQLSRIVERRNTIPILSNLLLRADEDGLAITATDLDMEATCRIKAEVLVPGAITLPAGQLKDIAAKVAGESVSIDATAGERQQAIIKSGRSRFQLNTLPEADFPSLAAGEMPAPWTLPAKDLLATIQQVQFAISSEETRYYLNGIHFHVVDHQDAPHLTAVATDGHRLALRRVPAPEGAADMPPIILPRKAVVEFAKLLPDWSASDAKVAVSTTKLRLEVGTTTLITKLIDGTFPDYTRVIPAPGSTQVGVNRKALAEACDRVCTVSTGKARAVKFAFAAEGLTLKVTDTDMGEATDDVATEHEGEPIEIGFNGTYLQDIAGASKAEKLNISLSEPGLPALITGDGESAALFVLMPMRV</sequence>
<keyword evidence="7 10" id="KW-0235">DNA replication</keyword>
<evidence type="ECO:0000256" key="4">
    <source>
        <dbReference type="ARBA" id="ARBA00022490"/>
    </source>
</evidence>
<dbReference type="Gene3D" id="3.10.150.10">
    <property type="entry name" value="DNA Polymerase III, subunit A, domain 2"/>
    <property type="match status" value="1"/>
</dbReference>
<dbReference type="InterPro" id="IPR022637">
    <property type="entry name" value="DNA_polIII_beta_cen"/>
</dbReference>
<comment type="subcellular location">
    <subcellularLocation>
        <location evidence="1 10">Cytoplasm</location>
    </subcellularLocation>
</comment>
<accession>A0A917BUK0</accession>
<evidence type="ECO:0000259" key="12">
    <source>
        <dbReference type="Pfam" id="PF02767"/>
    </source>
</evidence>
<reference evidence="14" key="2">
    <citation type="submission" date="2020-09" db="EMBL/GenBank/DDBJ databases">
        <authorList>
            <person name="Sun Q."/>
            <person name="Sedlacek I."/>
        </authorList>
    </citation>
    <scope>NUCLEOTIDE SEQUENCE</scope>
    <source>
        <strain evidence="14">CCM 7897</strain>
    </source>
</reference>
<evidence type="ECO:0000259" key="13">
    <source>
        <dbReference type="Pfam" id="PF02768"/>
    </source>
</evidence>
<keyword evidence="4 10" id="KW-0963">Cytoplasm</keyword>